<dbReference type="EMBL" id="CP001798">
    <property type="protein sequence ID" value="ADE14651.1"/>
    <property type="molecule type" value="Genomic_DNA"/>
</dbReference>
<dbReference type="PROSITE" id="PS51257">
    <property type="entry name" value="PROKAR_LIPOPROTEIN"/>
    <property type="match status" value="1"/>
</dbReference>
<dbReference type="Proteomes" id="UP000001844">
    <property type="component" value="Chromosome"/>
</dbReference>
<organism evidence="1 2">
    <name type="scientific">Nitrosococcus halophilus (strain Nc4)</name>
    <dbReference type="NCBI Taxonomy" id="472759"/>
    <lineage>
        <taxon>Bacteria</taxon>
        <taxon>Pseudomonadati</taxon>
        <taxon>Pseudomonadota</taxon>
        <taxon>Gammaproteobacteria</taxon>
        <taxon>Chromatiales</taxon>
        <taxon>Chromatiaceae</taxon>
        <taxon>Nitrosococcus</taxon>
    </lineage>
</organism>
<name>D5C1L8_NITHN</name>
<sequence length="112" mass="11807">MKSSEASSWVKPILIPLAFPLILAACDSHPEVAFKPKDPTHKLVCECTCEISGPTEVGLDTTVTVDLPSGGCGSLNGAKCRIDSREGKTKSCGKVIVPTALIQVQAVETVRQ</sequence>
<proteinExistence type="predicted"/>
<reference evidence="2" key="1">
    <citation type="submission" date="2010-04" db="EMBL/GenBank/DDBJ databases">
        <title>Complete genome sequence of Nitrosococcus halophilus Nc4, a salt-adapted, aerobic obligate ammonia-oxidizing sulfur purple bacterium.</title>
        <authorList>
            <consortium name="US DOE Joint Genome Institute"/>
            <person name="Campbell M.A."/>
            <person name="Malfatti S.A."/>
            <person name="Chain P.S.G."/>
            <person name="Heidelberg J.F."/>
            <person name="Ward B.B."/>
            <person name="Klotz M.G."/>
        </authorList>
    </citation>
    <scope>NUCLEOTIDE SEQUENCE [LARGE SCALE GENOMIC DNA]</scope>
    <source>
        <strain evidence="2">Nc4</strain>
    </source>
</reference>
<protein>
    <recommendedName>
        <fullName evidence="3">Lipoprotein</fullName>
    </recommendedName>
</protein>
<dbReference type="AlphaFoldDB" id="D5C1L8"/>
<evidence type="ECO:0008006" key="3">
    <source>
        <dbReference type="Google" id="ProtNLM"/>
    </source>
</evidence>
<keyword evidence="2" id="KW-1185">Reference proteome</keyword>
<gene>
    <name evidence="1" type="ordered locus">Nhal_1510</name>
</gene>
<dbReference type="KEGG" id="nhl:Nhal_1510"/>
<evidence type="ECO:0000313" key="2">
    <source>
        <dbReference type="Proteomes" id="UP000001844"/>
    </source>
</evidence>
<evidence type="ECO:0000313" key="1">
    <source>
        <dbReference type="EMBL" id="ADE14651.1"/>
    </source>
</evidence>
<accession>D5C1L8</accession>
<dbReference type="HOGENOM" id="CLU_2143209_0_0_6"/>